<evidence type="ECO:0000313" key="1">
    <source>
        <dbReference type="EMBL" id="PIN03341.1"/>
    </source>
</evidence>
<proteinExistence type="predicted"/>
<name>A0A2G9GDH8_9LAMI</name>
<reference evidence="2" key="1">
    <citation type="journal article" date="2018" name="Gigascience">
        <title>Genome assembly of the Pink Ipe (Handroanthus impetiginosus, Bignoniaceae), a highly valued, ecologically keystone Neotropical timber forest tree.</title>
        <authorList>
            <person name="Silva-Junior O.B."/>
            <person name="Grattapaglia D."/>
            <person name="Novaes E."/>
            <person name="Collevatti R.G."/>
        </authorList>
    </citation>
    <scope>NUCLEOTIDE SEQUENCE [LARGE SCALE GENOMIC DNA]</scope>
    <source>
        <strain evidence="2">cv. UFG-1</strain>
    </source>
</reference>
<evidence type="ECO:0000313" key="2">
    <source>
        <dbReference type="Proteomes" id="UP000231279"/>
    </source>
</evidence>
<dbReference type="Proteomes" id="UP000231279">
    <property type="component" value="Unassembled WGS sequence"/>
</dbReference>
<gene>
    <name evidence="1" type="ORF">CDL12_24136</name>
</gene>
<accession>A0A2G9GDH8</accession>
<dbReference type="AlphaFoldDB" id="A0A2G9GDH8"/>
<comment type="caution">
    <text evidence="1">The sequence shown here is derived from an EMBL/GenBank/DDBJ whole genome shotgun (WGS) entry which is preliminary data.</text>
</comment>
<sequence>MIERQCQVVNARNYLLKPLHPTPHLLQCVLYICRLHGEIGSGLSGGIVARRAQLLLCYPIHSALIFLSGQPLPGISLKLLSIDMHALVNLSLELLARPFLLEVLLGRTQNGL</sequence>
<organism evidence="1 2">
    <name type="scientific">Handroanthus impetiginosus</name>
    <dbReference type="NCBI Taxonomy" id="429701"/>
    <lineage>
        <taxon>Eukaryota</taxon>
        <taxon>Viridiplantae</taxon>
        <taxon>Streptophyta</taxon>
        <taxon>Embryophyta</taxon>
        <taxon>Tracheophyta</taxon>
        <taxon>Spermatophyta</taxon>
        <taxon>Magnoliopsida</taxon>
        <taxon>eudicotyledons</taxon>
        <taxon>Gunneridae</taxon>
        <taxon>Pentapetalae</taxon>
        <taxon>asterids</taxon>
        <taxon>lamiids</taxon>
        <taxon>Lamiales</taxon>
        <taxon>Bignoniaceae</taxon>
        <taxon>Crescentiina</taxon>
        <taxon>Tabebuia alliance</taxon>
        <taxon>Handroanthus</taxon>
    </lineage>
</organism>
<keyword evidence="2" id="KW-1185">Reference proteome</keyword>
<dbReference type="EMBL" id="NKXS01005548">
    <property type="protein sequence ID" value="PIN03341.1"/>
    <property type="molecule type" value="Genomic_DNA"/>
</dbReference>
<protein>
    <submittedName>
        <fullName evidence="1">Uncharacterized protein</fullName>
    </submittedName>
</protein>